<reference evidence="2" key="1">
    <citation type="journal article" date="2020" name="Fungal Divers.">
        <title>Resolving the Mortierellaceae phylogeny through synthesis of multi-gene phylogenetics and phylogenomics.</title>
        <authorList>
            <person name="Vandepol N."/>
            <person name="Liber J."/>
            <person name="Desiro A."/>
            <person name="Na H."/>
            <person name="Kennedy M."/>
            <person name="Barry K."/>
            <person name="Grigoriev I.V."/>
            <person name="Miller A.N."/>
            <person name="O'Donnell K."/>
            <person name="Stajich J.E."/>
            <person name="Bonito G."/>
        </authorList>
    </citation>
    <scope>NUCLEOTIDE SEQUENCE</scope>
    <source>
        <strain evidence="2">NRRL 2769</strain>
    </source>
</reference>
<gene>
    <name evidence="2" type="ORF">BGZ80_005573</name>
</gene>
<protein>
    <recommendedName>
        <fullName evidence="1">GST C-terminal domain-containing protein</fullName>
    </recommendedName>
</protein>
<dbReference type="OrthoDB" id="414243at2759"/>
<dbReference type="Gene3D" id="1.20.1050.10">
    <property type="match status" value="1"/>
</dbReference>
<dbReference type="InterPro" id="IPR004046">
    <property type="entry name" value="GST_C"/>
</dbReference>
<dbReference type="SUPFAM" id="SSF47616">
    <property type="entry name" value="GST C-terminal domain-like"/>
    <property type="match status" value="1"/>
</dbReference>
<sequence length="199" mass="22285">MLPIPTKGLSTEAMTKLSQASDNEYTVLYFPWYESSPTLRAILAMYAKKYTFAHPDVGWVSLKLNTPYSHLPILYEASATSETLELVELSVIEIYLGKVSGLKQIPEWTLFDEQALKENSLNGNYVGDMMSVADLRTATIIDAVRAISGGKLISREKIPAIMAMCDHVQQDPKYADWKASDQWKALTKETITRFNLSPA</sequence>
<dbReference type="InterPro" id="IPR036282">
    <property type="entry name" value="Glutathione-S-Trfase_C_sf"/>
</dbReference>
<organism evidence="2 3">
    <name type="scientific">Entomortierella chlamydospora</name>
    <dbReference type="NCBI Taxonomy" id="101097"/>
    <lineage>
        <taxon>Eukaryota</taxon>
        <taxon>Fungi</taxon>
        <taxon>Fungi incertae sedis</taxon>
        <taxon>Mucoromycota</taxon>
        <taxon>Mortierellomycotina</taxon>
        <taxon>Mortierellomycetes</taxon>
        <taxon>Mortierellales</taxon>
        <taxon>Mortierellaceae</taxon>
        <taxon>Entomortierella</taxon>
    </lineage>
</organism>
<proteinExistence type="predicted"/>
<comment type="caution">
    <text evidence="2">The sequence shown here is derived from an EMBL/GenBank/DDBJ whole genome shotgun (WGS) entry which is preliminary data.</text>
</comment>
<accession>A0A9P6MJD4</accession>
<dbReference type="Proteomes" id="UP000703661">
    <property type="component" value="Unassembled WGS sequence"/>
</dbReference>
<dbReference type="PROSITE" id="PS50405">
    <property type="entry name" value="GST_CTER"/>
    <property type="match status" value="1"/>
</dbReference>
<dbReference type="InterPro" id="IPR010987">
    <property type="entry name" value="Glutathione-S-Trfase_C-like"/>
</dbReference>
<evidence type="ECO:0000313" key="3">
    <source>
        <dbReference type="Proteomes" id="UP000703661"/>
    </source>
</evidence>
<evidence type="ECO:0000313" key="2">
    <source>
        <dbReference type="EMBL" id="KAG0004675.1"/>
    </source>
</evidence>
<dbReference type="EMBL" id="JAAAID010002745">
    <property type="protein sequence ID" value="KAG0004675.1"/>
    <property type="molecule type" value="Genomic_DNA"/>
</dbReference>
<feature type="domain" description="GST C-terminal" evidence="1">
    <location>
        <begin position="46"/>
        <end position="194"/>
    </location>
</feature>
<name>A0A9P6MJD4_9FUNG</name>
<dbReference type="Pfam" id="PF14497">
    <property type="entry name" value="GST_C_3"/>
    <property type="match status" value="1"/>
</dbReference>
<dbReference type="AlphaFoldDB" id="A0A9P6MJD4"/>
<evidence type="ECO:0000259" key="1">
    <source>
        <dbReference type="PROSITE" id="PS50405"/>
    </source>
</evidence>
<keyword evidence="3" id="KW-1185">Reference proteome</keyword>